<evidence type="ECO:0000313" key="3">
    <source>
        <dbReference type="Proteomes" id="UP000295344"/>
    </source>
</evidence>
<organism evidence="2 3">
    <name type="scientific">Amnibacterium kyonggiense</name>
    <dbReference type="NCBI Taxonomy" id="595671"/>
    <lineage>
        <taxon>Bacteria</taxon>
        <taxon>Bacillati</taxon>
        <taxon>Actinomycetota</taxon>
        <taxon>Actinomycetes</taxon>
        <taxon>Micrococcales</taxon>
        <taxon>Microbacteriaceae</taxon>
        <taxon>Amnibacterium</taxon>
    </lineage>
</organism>
<feature type="region of interest" description="Disordered" evidence="1">
    <location>
        <begin position="83"/>
        <end position="113"/>
    </location>
</feature>
<dbReference type="EMBL" id="SOAM01000002">
    <property type="protein sequence ID" value="TDS76939.1"/>
    <property type="molecule type" value="Genomic_DNA"/>
</dbReference>
<sequence>MLQPEIHDDGTITVTAAIRLRVRDPLELRGRIALPQENEDGELFVGDEGDHAVLARAVSIVVDAARFDVLGIDLIHTQVSAPGGHGVPSAHHLTRRSAHGVRPVPRRDGRDRCDTPRLLRSVCTV</sequence>
<dbReference type="Proteomes" id="UP000295344">
    <property type="component" value="Unassembled WGS sequence"/>
</dbReference>
<protein>
    <submittedName>
        <fullName evidence="2">Uncharacterized protein</fullName>
    </submittedName>
</protein>
<proteinExistence type="predicted"/>
<accession>A0A4R7FKR0</accession>
<keyword evidence="3" id="KW-1185">Reference proteome</keyword>
<reference evidence="2 3" key="1">
    <citation type="submission" date="2019-03" db="EMBL/GenBank/DDBJ databases">
        <title>Genomic Encyclopedia of Archaeal and Bacterial Type Strains, Phase II (KMG-II): from individual species to whole genera.</title>
        <authorList>
            <person name="Goeker M."/>
        </authorList>
    </citation>
    <scope>NUCLEOTIDE SEQUENCE [LARGE SCALE GENOMIC DNA]</scope>
    <source>
        <strain evidence="2 3">DSM 24782</strain>
    </source>
</reference>
<evidence type="ECO:0000313" key="2">
    <source>
        <dbReference type="EMBL" id="TDS76939.1"/>
    </source>
</evidence>
<gene>
    <name evidence="2" type="ORF">CLV52_1878</name>
</gene>
<name>A0A4R7FKR0_9MICO</name>
<dbReference type="AlphaFoldDB" id="A0A4R7FKR0"/>
<evidence type="ECO:0000256" key="1">
    <source>
        <dbReference type="SAM" id="MobiDB-lite"/>
    </source>
</evidence>
<comment type="caution">
    <text evidence="2">The sequence shown here is derived from an EMBL/GenBank/DDBJ whole genome shotgun (WGS) entry which is preliminary data.</text>
</comment>